<organism evidence="1 2">
    <name type="scientific">Paraburkholderia panacisoli</name>
    <dbReference type="NCBI Taxonomy" id="2603818"/>
    <lineage>
        <taxon>Bacteria</taxon>
        <taxon>Pseudomonadati</taxon>
        <taxon>Pseudomonadota</taxon>
        <taxon>Betaproteobacteria</taxon>
        <taxon>Burkholderiales</taxon>
        <taxon>Burkholderiaceae</taxon>
        <taxon>Paraburkholderia</taxon>
    </lineage>
</organism>
<dbReference type="EMBL" id="VTUZ01000020">
    <property type="protein sequence ID" value="KAA1006195.1"/>
    <property type="molecule type" value="Genomic_DNA"/>
</dbReference>
<gene>
    <name evidence="1" type="ORF">FVF58_26795</name>
</gene>
<evidence type="ECO:0000313" key="2">
    <source>
        <dbReference type="Proteomes" id="UP000325273"/>
    </source>
</evidence>
<sequence>MAALSLQGDWLSNDQLVESTRIWLQRNALTASWLERIEVVAEAREIARAVVEHELKDEGDARPEQLFTSAMTVQYASPVVAKIWRRCNSAVSN</sequence>
<comment type="caution">
    <text evidence="1">The sequence shown here is derived from an EMBL/GenBank/DDBJ whole genome shotgun (WGS) entry which is preliminary data.</text>
</comment>
<name>A0A5B0GTF4_9BURK</name>
<keyword evidence="2" id="KW-1185">Reference proteome</keyword>
<dbReference type="Proteomes" id="UP000325273">
    <property type="component" value="Unassembled WGS sequence"/>
</dbReference>
<dbReference type="RefSeq" id="WP_149672846.1">
    <property type="nucleotide sequence ID" value="NZ_VTUZ01000020.1"/>
</dbReference>
<dbReference type="AlphaFoldDB" id="A0A5B0GTF4"/>
<reference evidence="1 2" key="1">
    <citation type="submission" date="2019-08" db="EMBL/GenBank/DDBJ databases">
        <title>Paraburkholderia sp. DCY113.</title>
        <authorList>
            <person name="Kang J."/>
        </authorList>
    </citation>
    <scope>NUCLEOTIDE SEQUENCE [LARGE SCALE GENOMIC DNA]</scope>
    <source>
        <strain evidence="1 2">DCY113</strain>
    </source>
</reference>
<evidence type="ECO:0000313" key="1">
    <source>
        <dbReference type="EMBL" id="KAA1006195.1"/>
    </source>
</evidence>
<protein>
    <submittedName>
        <fullName evidence="1">Uncharacterized protein</fullName>
    </submittedName>
</protein>
<accession>A0A5B0GTF4</accession>
<proteinExistence type="predicted"/>